<dbReference type="EMBL" id="NAEW01000026">
    <property type="protein sequence ID" value="OQM39313.1"/>
    <property type="molecule type" value="Genomic_DNA"/>
</dbReference>
<dbReference type="InterPro" id="IPR054444">
    <property type="entry name" value="YoaL-like"/>
</dbReference>
<evidence type="ECO:0000313" key="2">
    <source>
        <dbReference type="Proteomes" id="UP000192573"/>
    </source>
</evidence>
<dbReference type="Pfam" id="PF22867">
    <property type="entry name" value="YoaL"/>
    <property type="match status" value="1"/>
</dbReference>
<evidence type="ECO:0000313" key="1">
    <source>
        <dbReference type="EMBL" id="OQM39313.1"/>
    </source>
</evidence>
<dbReference type="Proteomes" id="UP000192573">
    <property type="component" value="Unassembled WGS sequence"/>
</dbReference>
<dbReference type="RefSeq" id="WP_049040522.1">
    <property type="nucleotide sequence ID" value="NZ_CABGPK010000001.1"/>
</dbReference>
<reference evidence="1 2" key="1">
    <citation type="submission" date="2017-03" db="EMBL/GenBank/DDBJ databases">
        <authorList>
            <person name="Afonso C.L."/>
            <person name="Miller P.J."/>
            <person name="Scott M.A."/>
            <person name="Spackman E."/>
            <person name="Goraichik I."/>
            <person name="Dimitrov K.M."/>
            <person name="Suarez D.L."/>
            <person name="Swayne D.E."/>
        </authorList>
    </citation>
    <scope>NUCLEOTIDE SEQUENCE [LARGE SCALE GENOMIC DNA]</scope>
    <source>
        <strain evidence="1 2">ATCC 51113</strain>
    </source>
</reference>
<accession>A0A1V8NSC5</accession>
<name>A0A1V8NSC5_CITBR</name>
<organism evidence="1 2">
    <name type="scientific">Citrobacter braakii</name>
    <dbReference type="NCBI Taxonomy" id="57706"/>
    <lineage>
        <taxon>Bacteria</taxon>
        <taxon>Pseudomonadati</taxon>
        <taxon>Pseudomonadota</taxon>
        <taxon>Gammaproteobacteria</taxon>
        <taxon>Enterobacterales</taxon>
        <taxon>Enterobacteriaceae</taxon>
        <taxon>Citrobacter</taxon>
        <taxon>Citrobacter freundii complex</taxon>
    </lineage>
</organism>
<sequence length="69" mass="8089">MFSIGLITQEYRAVAHHMDRHRRHFTIRPYQACQIGTFCHKFSLHIASTPEILSAQFGHSLSRSLSWNY</sequence>
<comment type="caution">
    <text evidence="1">The sequence shown here is derived from an EMBL/GenBank/DDBJ whole genome shotgun (WGS) entry which is preliminary data.</text>
</comment>
<protein>
    <submittedName>
        <fullName evidence="1">Uncharacterized protein</fullName>
    </submittedName>
</protein>
<dbReference type="AlphaFoldDB" id="A0A1V8NSC5"/>
<proteinExistence type="predicted"/>
<gene>
    <name evidence="1" type="ORF">BZK42_25490</name>
</gene>